<evidence type="ECO:0000256" key="3">
    <source>
        <dbReference type="ARBA" id="ARBA00022692"/>
    </source>
</evidence>
<comment type="caution">
    <text evidence="8">The sequence shown here is derived from an EMBL/GenBank/DDBJ whole genome shotgun (WGS) entry which is preliminary data.</text>
</comment>
<reference evidence="8" key="1">
    <citation type="submission" date="2022-08" db="EMBL/GenBank/DDBJ databases">
        <authorList>
            <person name="Zhang D."/>
        </authorList>
    </citation>
    <scope>NUCLEOTIDE SEQUENCE</scope>
    <source>
        <strain evidence="8">XJ19-11</strain>
    </source>
</reference>
<keyword evidence="3 6" id="KW-0812">Transmembrane</keyword>
<dbReference type="InterPro" id="IPR024671">
    <property type="entry name" value="Atg22-like"/>
</dbReference>
<dbReference type="AlphaFoldDB" id="A0A9X2SZE1"/>
<accession>A0A9X2SZE1</accession>
<comment type="subcellular location">
    <subcellularLocation>
        <location evidence="1">Endomembrane system</location>
        <topology evidence="1">Multi-pass membrane protein</topology>
    </subcellularLocation>
</comment>
<feature type="transmembrane region" description="Helical" evidence="6">
    <location>
        <begin position="257"/>
        <end position="278"/>
    </location>
</feature>
<dbReference type="RefSeq" id="WP_258424409.1">
    <property type="nucleotide sequence ID" value="NZ_JANSUY010000015.1"/>
</dbReference>
<dbReference type="Gene3D" id="1.20.1250.20">
    <property type="entry name" value="MFS general substrate transporter like domains"/>
    <property type="match status" value="1"/>
</dbReference>
<evidence type="ECO:0000256" key="1">
    <source>
        <dbReference type="ARBA" id="ARBA00004127"/>
    </source>
</evidence>
<evidence type="ECO:0000313" key="9">
    <source>
        <dbReference type="Proteomes" id="UP001142175"/>
    </source>
</evidence>
<feature type="transmembrane region" description="Helical" evidence="6">
    <location>
        <begin position="382"/>
        <end position="400"/>
    </location>
</feature>
<dbReference type="PANTHER" id="PTHR23519">
    <property type="entry name" value="AUTOPHAGY-RELATED PROTEIN 22"/>
    <property type="match status" value="1"/>
</dbReference>
<feature type="transmembrane region" description="Helical" evidence="6">
    <location>
        <begin position="122"/>
        <end position="143"/>
    </location>
</feature>
<keyword evidence="4 6" id="KW-1133">Transmembrane helix</keyword>
<evidence type="ECO:0000256" key="5">
    <source>
        <dbReference type="ARBA" id="ARBA00023136"/>
    </source>
</evidence>
<feature type="transmembrane region" description="Helical" evidence="6">
    <location>
        <begin position="65"/>
        <end position="86"/>
    </location>
</feature>
<feature type="transmembrane region" description="Helical" evidence="6">
    <location>
        <begin position="290"/>
        <end position="311"/>
    </location>
</feature>
<dbReference type="InterPro" id="IPR020846">
    <property type="entry name" value="MFS_dom"/>
</dbReference>
<dbReference type="SUPFAM" id="SSF103473">
    <property type="entry name" value="MFS general substrate transporter"/>
    <property type="match status" value="1"/>
</dbReference>
<evidence type="ECO:0000259" key="7">
    <source>
        <dbReference type="PROSITE" id="PS50850"/>
    </source>
</evidence>
<evidence type="ECO:0000256" key="6">
    <source>
        <dbReference type="SAM" id="Phobius"/>
    </source>
</evidence>
<evidence type="ECO:0000313" key="8">
    <source>
        <dbReference type="EMBL" id="MCR9016562.1"/>
    </source>
</evidence>
<dbReference type="EMBL" id="JANSUY010000015">
    <property type="protein sequence ID" value="MCR9016562.1"/>
    <property type="molecule type" value="Genomic_DNA"/>
</dbReference>
<dbReference type="Proteomes" id="UP001142175">
    <property type="component" value="Unassembled WGS sequence"/>
</dbReference>
<feature type="transmembrane region" description="Helical" evidence="6">
    <location>
        <begin position="318"/>
        <end position="338"/>
    </location>
</feature>
<feature type="transmembrane region" description="Helical" evidence="6">
    <location>
        <begin position="412"/>
        <end position="429"/>
    </location>
</feature>
<name>A0A9X2SZE1_9BACT</name>
<dbReference type="Pfam" id="PF11700">
    <property type="entry name" value="ATG22"/>
    <property type="match status" value="1"/>
</dbReference>
<protein>
    <submittedName>
        <fullName evidence="8">MFS transporter</fullName>
    </submittedName>
</protein>
<dbReference type="GO" id="GO:0012505">
    <property type="term" value="C:endomembrane system"/>
    <property type="evidence" value="ECO:0007669"/>
    <property type="project" value="UniProtKB-SubCell"/>
</dbReference>
<dbReference type="InterPro" id="IPR050495">
    <property type="entry name" value="ATG22/LtaA_families"/>
</dbReference>
<keyword evidence="2" id="KW-0813">Transport</keyword>
<gene>
    <name evidence="8" type="ORF">NU887_16075</name>
</gene>
<feature type="transmembrane region" description="Helical" evidence="6">
    <location>
        <begin position="344"/>
        <end position="361"/>
    </location>
</feature>
<dbReference type="InterPro" id="IPR036259">
    <property type="entry name" value="MFS_trans_sf"/>
</dbReference>
<feature type="transmembrane region" description="Helical" evidence="6">
    <location>
        <begin position="164"/>
        <end position="183"/>
    </location>
</feature>
<dbReference type="PANTHER" id="PTHR23519:SF1">
    <property type="entry name" value="AUTOPHAGY-RELATED PROTEIN 22"/>
    <property type="match status" value="1"/>
</dbReference>
<proteinExistence type="predicted"/>
<evidence type="ECO:0000256" key="4">
    <source>
        <dbReference type="ARBA" id="ARBA00022989"/>
    </source>
</evidence>
<keyword evidence="9" id="KW-1185">Reference proteome</keyword>
<keyword evidence="5 6" id="KW-0472">Membrane</keyword>
<sequence length="441" mass="49445">MKEDSQVIAKNDRKTIRAWAMYDWSNSVYSLVIASAIFPAYYNSITTTDAGSKITVFRFEIENTAAYSINLGLAFGIIALVSPLLSSISDYYSNQKKFMQFFCYQGAIGCSSLFFFDGPEMVHFGLAFMMLATIGYSGSIVFYNSYLPAIATEDQQDKVSARGYAFGYIGSTTLLLLNLAAILNQEALGIEDGSLLPRISFLLTGIWWFGFAQVTFRKLPKGIYSKTTTERQFLLNGYRELAKIWGRLKNEPKLKMYLMSFFFYIMGVQTVMFMAASFGEKEVGMGMTELIITILLLEYVGIIGAFLFAWISKKMGNLQALTIAVTIWIFVCIGSYFIQTAFHFYIAGFFIGMVMGGIQSLSRSTYAKFIPKTENNAGYFSFFDVCEKLAMMCGLVMWGLMDNLTGSMRNSIIALAIWFSIGLILLMVVSKLEKQQKAAFA</sequence>
<feature type="transmembrane region" description="Helical" evidence="6">
    <location>
        <begin position="195"/>
        <end position="216"/>
    </location>
</feature>
<feature type="transmembrane region" description="Helical" evidence="6">
    <location>
        <begin position="21"/>
        <end position="42"/>
    </location>
</feature>
<organism evidence="8 9">
    <name type="scientific">Aquiflexum gelatinilyticum</name>
    <dbReference type="NCBI Taxonomy" id="2961943"/>
    <lineage>
        <taxon>Bacteria</taxon>
        <taxon>Pseudomonadati</taxon>
        <taxon>Bacteroidota</taxon>
        <taxon>Cytophagia</taxon>
        <taxon>Cytophagales</taxon>
        <taxon>Cyclobacteriaceae</taxon>
        <taxon>Aquiflexum</taxon>
    </lineage>
</organism>
<evidence type="ECO:0000256" key="2">
    <source>
        <dbReference type="ARBA" id="ARBA00022448"/>
    </source>
</evidence>
<dbReference type="PROSITE" id="PS50850">
    <property type="entry name" value="MFS"/>
    <property type="match status" value="1"/>
</dbReference>
<dbReference type="GO" id="GO:0022857">
    <property type="term" value="F:transmembrane transporter activity"/>
    <property type="evidence" value="ECO:0007669"/>
    <property type="project" value="InterPro"/>
</dbReference>
<feature type="domain" description="Major facilitator superfamily (MFS) profile" evidence="7">
    <location>
        <begin position="253"/>
        <end position="441"/>
    </location>
</feature>